<organism evidence="1 2">
    <name type="scientific">Mycobacterium noviomagense</name>
    <dbReference type="NCBI Taxonomy" id="459858"/>
    <lineage>
        <taxon>Bacteria</taxon>
        <taxon>Bacillati</taxon>
        <taxon>Actinomycetota</taxon>
        <taxon>Actinomycetes</taxon>
        <taxon>Mycobacteriales</taxon>
        <taxon>Mycobacteriaceae</taxon>
        <taxon>Mycobacterium</taxon>
    </lineage>
</organism>
<proteinExistence type="predicted"/>
<evidence type="ECO:0000313" key="1">
    <source>
        <dbReference type="EMBL" id="BBY07489.1"/>
    </source>
</evidence>
<accession>A0A7I7PG41</accession>
<dbReference type="KEGG" id="mnv:MNVI_28070"/>
<name>A0A7I7PG41_9MYCO</name>
<dbReference type="EMBL" id="AP022583">
    <property type="protein sequence ID" value="BBY07489.1"/>
    <property type="molecule type" value="Genomic_DNA"/>
</dbReference>
<dbReference type="AlphaFoldDB" id="A0A7I7PG41"/>
<protein>
    <submittedName>
        <fullName evidence="1">Uncharacterized protein</fullName>
    </submittedName>
</protein>
<sequence>MIGHHRKIQRALSAAPLAAHQCGDAGNRQEIDRCRIDQNLARIRGSAARFPQGALELSDVAKVDIPTQVQDDQIINRCAFDM</sequence>
<evidence type="ECO:0000313" key="2">
    <source>
        <dbReference type="Proteomes" id="UP000466894"/>
    </source>
</evidence>
<dbReference type="Proteomes" id="UP000466894">
    <property type="component" value="Chromosome"/>
</dbReference>
<reference evidence="1 2" key="1">
    <citation type="journal article" date="2019" name="Emerg. Microbes Infect.">
        <title>Comprehensive subspecies identification of 175 nontuberculous mycobacteria species based on 7547 genomic profiles.</title>
        <authorList>
            <person name="Matsumoto Y."/>
            <person name="Kinjo T."/>
            <person name="Motooka D."/>
            <person name="Nabeya D."/>
            <person name="Jung N."/>
            <person name="Uechi K."/>
            <person name="Horii T."/>
            <person name="Iida T."/>
            <person name="Fujita J."/>
            <person name="Nakamura S."/>
        </authorList>
    </citation>
    <scope>NUCLEOTIDE SEQUENCE [LARGE SCALE GENOMIC DNA]</scope>
    <source>
        <strain evidence="1 2">JCM 16367</strain>
    </source>
</reference>
<gene>
    <name evidence="1" type="ORF">MNVI_28070</name>
</gene>